<reference evidence="3" key="1">
    <citation type="journal article" date="2015" name="PeerJ">
        <title>First genomic representation of candidate bacterial phylum KSB3 points to enhanced environmental sensing as a trigger of wastewater bulking.</title>
        <authorList>
            <person name="Sekiguchi Y."/>
            <person name="Ohashi A."/>
            <person name="Parks D.H."/>
            <person name="Yamauchi T."/>
            <person name="Tyson G.W."/>
            <person name="Hugenholtz P."/>
        </authorList>
    </citation>
    <scope>NUCLEOTIDE SEQUENCE [LARGE SCALE GENOMIC DNA]</scope>
</reference>
<proteinExistence type="predicted"/>
<dbReference type="InterPro" id="IPR000914">
    <property type="entry name" value="SBP_5_dom"/>
</dbReference>
<evidence type="ECO:0000256" key="1">
    <source>
        <dbReference type="SAM" id="SignalP"/>
    </source>
</evidence>
<dbReference type="Proteomes" id="UP000030700">
    <property type="component" value="Unassembled WGS sequence"/>
</dbReference>
<dbReference type="PANTHER" id="PTHR30290">
    <property type="entry name" value="PERIPLASMIC BINDING COMPONENT OF ABC TRANSPORTER"/>
    <property type="match status" value="1"/>
</dbReference>
<dbReference type="Pfam" id="PF00496">
    <property type="entry name" value="SBP_bac_5"/>
    <property type="match status" value="1"/>
</dbReference>
<feature type="domain" description="Solute-binding protein family 5" evidence="2">
    <location>
        <begin position="86"/>
        <end position="477"/>
    </location>
</feature>
<dbReference type="InterPro" id="IPR030678">
    <property type="entry name" value="Peptide/Ni-bd"/>
</dbReference>
<dbReference type="PANTHER" id="PTHR30290:SF16">
    <property type="entry name" value="OLIGOPEPTIDE ABC TRANSPORTER, PERIPLASMIC OLIGOPEPTIDE-BINDING PROTEIN"/>
    <property type="match status" value="1"/>
</dbReference>
<dbReference type="EMBL" id="DF820460">
    <property type="protein sequence ID" value="GAK54075.1"/>
    <property type="molecule type" value="Genomic_DNA"/>
</dbReference>
<protein>
    <submittedName>
        <fullName evidence="3">Extracellular solute-binding protein, family 5</fullName>
    </submittedName>
</protein>
<dbReference type="GO" id="GO:0043190">
    <property type="term" value="C:ATP-binding cassette (ABC) transporter complex"/>
    <property type="evidence" value="ECO:0007669"/>
    <property type="project" value="InterPro"/>
</dbReference>
<evidence type="ECO:0000313" key="3">
    <source>
        <dbReference type="EMBL" id="GAK54075.1"/>
    </source>
</evidence>
<feature type="chain" id="PRO_5001755282" evidence="1">
    <location>
        <begin position="24"/>
        <end position="585"/>
    </location>
</feature>
<keyword evidence="4" id="KW-1185">Reference proteome</keyword>
<evidence type="ECO:0000259" key="2">
    <source>
        <dbReference type="Pfam" id="PF00496"/>
    </source>
</evidence>
<dbReference type="GO" id="GO:0042597">
    <property type="term" value="C:periplasmic space"/>
    <property type="evidence" value="ECO:0007669"/>
    <property type="project" value="UniProtKB-ARBA"/>
</dbReference>
<name>A0A081BRP4_9BACT</name>
<accession>A0A081BRP4</accession>
<dbReference type="SUPFAM" id="SSF53850">
    <property type="entry name" value="Periplasmic binding protein-like II"/>
    <property type="match status" value="1"/>
</dbReference>
<dbReference type="PIRSF" id="PIRSF002741">
    <property type="entry name" value="MppA"/>
    <property type="match status" value="1"/>
</dbReference>
<keyword evidence="1" id="KW-0732">Signal</keyword>
<gene>
    <name evidence="3" type="ORF">U14_05352</name>
</gene>
<dbReference type="GO" id="GO:0015833">
    <property type="term" value="P:peptide transport"/>
    <property type="evidence" value="ECO:0007669"/>
    <property type="project" value="TreeGrafter"/>
</dbReference>
<evidence type="ECO:0000313" key="4">
    <source>
        <dbReference type="Proteomes" id="UP000030700"/>
    </source>
</evidence>
<dbReference type="CDD" id="cd08509">
    <property type="entry name" value="PBP2_TmCBP_oligosaccharides_like"/>
    <property type="match status" value="1"/>
</dbReference>
<dbReference type="Gene3D" id="3.90.76.10">
    <property type="entry name" value="Dipeptide-binding Protein, Domain 1"/>
    <property type="match status" value="1"/>
</dbReference>
<sequence>MNTKRIVLSALTMMIMAAFFLNASAVPAAEDYSKAPREDTVIFDIDGGRVPAPDLWNPYVPGARRDHGLHQAMAEPLFILNYESGKIEPWLGESMTSNAAMDEWTLKLRPGITWNDGVPMTADDMVFTMELMMKNDTFGERGLVSWLKDVKKVDDVTVVFTLTGPNPRFQLDYFSVRIWGSVFPLPKHIWEGKDPLTFKNYDAEKGWPIFSGPYKLASISETEFVYVRDDNWWGAKTGVFKLPKPKKLIWTWGGPEETRAAMMADGKLDSLMDVTLGAFQAIKAQNPKVIAWFDKLPYAWLDPCSRTFEFNTTVNPWDDKEMRWALNKLIDRERIVKIAYEGTTLPSKSPFPAYPPLNRFVDMMKGNSKFDQLWEVDVAGAQKIFESKGYTKKGNYYVDKNGKELAITIETNEAYIEKQRIADQMVEMFQAAGINATHRKIADGTFWETFQYGKFETHMGWQNCGSVNEPWATLDTMNNRWLKPVGERSLGGDQWRWDNKDYSALVDQIGVLPLGDPKIDDLVVKALAIYYDELPTIPITQAKKLIPFDTTYWTGWPTAKNNYLHSTTWWQSTHKILQHLEPAAK</sequence>
<dbReference type="STRING" id="1499966.U14_05352"/>
<organism evidence="3">
    <name type="scientific">Candidatus Moduliflexus flocculans</name>
    <dbReference type="NCBI Taxonomy" id="1499966"/>
    <lineage>
        <taxon>Bacteria</taxon>
        <taxon>Candidatus Moduliflexota</taxon>
        <taxon>Candidatus Moduliflexia</taxon>
        <taxon>Candidatus Moduliflexales</taxon>
        <taxon>Candidatus Moduliflexaceae</taxon>
    </lineage>
</organism>
<dbReference type="GO" id="GO:1904680">
    <property type="term" value="F:peptide transmembrane transporter activity"/>
    <property type="evidence" value="ECO:0007669"/>
    <property type="project" value="TreeGrafter"/>
</dbReference>
<dbReference type="AlphaFoldDB" id="A0A081BRP4"/>
<feature type="signal peptide" evidence="1">
    <location>
        <begin position="1"/>
        <end position="23"/>
    </location>
</feature>
<dbReference type="Gene3D" id="3.10.105.10">
    <property type="entry name" value="Dipeptide-binding Protein, Domain 3"/>
    <property type="match status" value="1"/>
</dbReference>
<dbReference type="InterPro" id="IPR039424">
    <property type="entry name" value="SBP_5"/>
</dbReference>
<dbReference type="Gene3D" id="3.40.190.10">
    <property type="entry name" value="Periplasmic binding protein-like II"/>
    <property type="match status" value="1"/>
</dbReference>
<dbReference type="HOGENOM" id="CLU_017028_8_3_0"/>